<dbReference type="NCBIfam" id="TIGR00758">
    <property type="entry name" value="UDG_fam4"/>
    <property type="match status" value="1"/>
</dbReference>
<evidence type="ECO:0000256" key="5">
    <source>
        <dbReference type="ARBA" id="ARBA00022679"/>
    </source>
</evidence>
<evidence type="ECO:0000259" key="12">
    <source>
        <dbReference type="SMART" id="SM00482"/>
    </source>
</evidence>
<evidence type="ECO:0000256" key="2">
    <source>
        <dbReference type="ARBA" id="ARBA00007705"/>
    </source>
</evidence>
<feature type="domain" description="Uracil-DNA glycosylase-like" evidence="13">
    <location>
        <begin position="43"/>
        <end position="190"/>
    </location>
</feature>
<keyword evidence="5" id="KW-0808">Transferase</keyword>
<dbReference type="PRINTS" id="PR00868">
    <property type="entry name" value="DNAPOLI"/>
</dbReference>
<dbReference type="PANTHER" id="PTHR10133:SF27">
    <property type="entry name" value="DNA POLYMERASE NU"/>
    <property type="match status" value="1"/>
</dbReference>
<dbReference type="InterPro" id="IPR019760">
    <property type="entry name" value="DNA-dir_DNA_pol_A_CS"/>
</dbReference>
<keyword evidence="9" id="KW-0238">DNA-binding</keyword>
<dbReference type="GO" id="GO:0003677">
    <property type="term" value="F:DNA binding"/>
    <property type="evidence" value="ECO:0007669"/>
    <property type="project" value="UniProtKB-KW"/>
</dbReference>
<dbReference type="GO" id="GO:0006302">
    <property type="term" value="P:double-strand break repair"/>
    <property type="evidence" value="ECO:0007669"/>
    <property type="project" value="TreeGrafter"/>
</dbReference>
<comment type="catalytic activity">
    <reaction evidence="10">
        <text>DNA(n) + a 2'-deoxyribonucleoside 5'-triphosphate = DNA(n+1) + diphosphate</text>
        <dbReference type="Rhea" id="RHEA:22508"/>
        <dbReference type="Rhea" id="RHEA-COMP:17339"/>
        <dbReference type="Rhea" id="RHEA-COMP:17340"/>
        <dbReference type="ChEBI" id="CHEBI:33019"/>
        <dbReference type="ChEBI" id="CHEBI:61560"/>
        <dbReference type="ChEBI" id="CHEBI:173112"/>
        <dbReference type="EC" id="2.7.7.7"/>
    </reaction>
</comment>
<feature type="region of interest" description="Disordered" evidence="11">
    <location>
        <begin position="608"/>
        <end position="628"/>
    </location>
</feature>
<keyword evidence="8" id="KW-0239">DNA-directed DNA polymerase</keyword>
<evidence type="ECO:0000256" key="7">
    <source>
        <dbReference type="ARBA" id="ARBA00022705"/>
    </source>
</evidence>
<proteinExistence type="inferred from homology"/>
<dbReference type="InterPro" id="IPR002298">
    <property type="entry name" value="DNA_polymerase_A"/>
</dbReference>
<dbReference type="InterPro" id="IPR005273">
    <property type="entry name" value="Ura-DNA_glyco_family4"/>
</dbReference>
<dbReference type="Gene3D" id="3.30.70.370">
    <property type="match status" value="1"/>
</dbReference>
<dbReference type="Pfam" id="PF00476">
    <property type="entry name" value="DNA_pol_A"/>
    <property type="match status" value="1"/>
</dbReference>
<keyword evidence="7" id="KW-0235">DNA replication</keyword>
<dbReference type="EC" id="2.7.7.7" evidence="3"/>
<comment type="similarity">
    <text evidence="1">Belongs to the uracil-DNA glycosylase (UDG) superfamily. Type 4 (UDGa) family.</text>
</comment>
<dbReference type="PANTHER" id="PTHR10133">
    <property type="entry name" value="DNA POLYMERASE I"/>
    <property type="match status" value="1"/>
</dbReference>
<dbReference type="Gene3D" id="1.10.150.20">
    <property type="entry name" value="5' to 3' exonuclease, C-terminal subdomain"/>
    <property type="match status" value="1"/>
</dbReference>
<sequence length="907" mass="102219">MSYRYSRRQAPPLPPAESLPFPGNLIRQCSDCDLRGGCIAPVPGDGPVPAEVMLVGEAPGGNEDEWGRPFIGQAGQYLDSLLFQVGIPRDAVYITNVIKCRPPNNRDPKPAEIKACAKWLNIELGIVQPRIIVAMGAPAIARFLGQGAGTVEHLRGKPIELDGRVILPCYHPAAALRNTALLRMCSDDFQVLRGLVKGVNPSEYLVKDEYPDPEYKVADTPQKRTQMVNELLDVGEFAIDVETIKKNTELWSAQISSYPGTAWFVPMKPGYTGRMDLTQWDSLAIVHFYLNDINWLNITDNRFLDSMCQAYLLGLPQGLKELASRLCGIDMVSYSEIVRPGQRKLSLEYLTEASKREWADPPEIEVTKWDNKAGRIVTRNKNPWHISRKVARILADTMDSIDVDPYQRWRKIPEQERAEIEKRLGAMPESSLADIQFEDAVQYACLDASATLRVKRKMDVLISQLGVDFALFTDIRILPMVQEMMQTGMAVDLDHFRNLSADYDARMRAKATELASVVGHSFNPSSSQQVAQVVYGELGFKPTKFTPTKEISTDDQELKKTKHPVAKGIIEYRRLSKMKGTYADNLVRSSYPDADGTPRIHTVLTTTRTETGRLSSKKDDDGGGAALQNIPVRSKEGRRIKEGFVAPYGKSLLEADYGQIELVVQAHVARCKELIALFLRGDDPHTTTASRIFGVSYEDAKQSKYRYPGKTMNFGVIYLISGQGLSSQIGEYISDLEMEGTQVDIEPWDALTCDKYIAEWYKLYPEVKDYQMEQVAMVRRHGYVQDIFGRIRYIPEVTCPIMRIQESGRRMACNMPIQAGAQGIIKMAMGELWRGLPKTEWRDLVRWLLQIHDSLLVEVDEDEEVWKPYLAWMRKIMTGVVSLVVPVKVDFKVGKSWSTLEKVSLEV</sequence>
<feature type="domain" description="DNA-directed DNA polymerase family A palm" evidence="12">
    <location>
        <begin position="637"/>
        <end position="863"/>
    </location>
</feature>
<protein>
    <recommendedName>
        <fullName evidence="4">Type-4 uracil-DNA glycosylase</fullName>
        <ecNumber evidence="3">2.7.7.7</ecNumber>
    </recommendedName>
</protein>
<dbReference type="CDD" id="cd10030">
    <property type="entry name" value="UDG-F4_TTUDGA_SPO1dp_like"/>
    <property type="match status" value="1"/>
</dbReference>
<dbReference type="InterPro" id="IPR036895">
    <property type="entry name" value="Uracil-DNA_glycosylase-like_sf"/>
</dbReference>
<keyword evidence="6" id="KW-0548">Nucleotidyltransferase</keyword>
<organism evidence="14">
    <name type="scientific">marine sediment metagenome</name>
    <dbReference type="NCBI Taxonomy" id="412755"/>
    <lineage>
        <taxon>unclassified sequences</taxon>
        <taxon>metagenomes</taxon>
        <taxon>ecological metagenomes</taxon>
    </lineage>
</organism>
<dbReference type="GO" id="GO:0003887">
    <property type="term" value="F:DNA-directed DNA polymerase activity"/>
    <property type="evidence" value="ECO:0007669"/>
    <property type="project" value="UniProtKB-KW"/>
</dbReference>
<evidence type="ECO:0000256" key="1">
    <source>
        <dbReference type="ARBA" id="ARBA00006521"/>
    </source>
</evidence>
<evidence type="ECO:0000256" key="6">
    <source>
        <dbReference type="ARBA" id="ARBA00022695"/>
    </source>
</evidence>
<evidence type="ECO:0000256" key="10">
    <source>
        <dbReference type="ARBA" id="ARBA00049244"/>
    </source>
</evidence>
<dbReference type="SUPFAM" id="SSF53098">
    <property type="entry name" value="Ribonuclease H-like"/>
    <property type="match status" value="1"/>
</dbReference>
<dbReference type="InterPro" id="IPR012337">
    <property type="entry name" value="RNaseH-like_sf"/>
</dbReference>
<evidence type="ECO:0000256" key="9">
    <source>
        <dbReference type="ARBA" id="ARBA00023125"/>
    </source>
</evidence>
<evidence type="ECO:0000256" key="3">
    <source>
        <dbReference type="ARBA" id="ARBA00012417"/>
    </source>
</evidence>
<accession>A0A0F9SJW0</accession>
<dbReference type="EMBL" id="LAZR01000618">
    <property type="protein sequence ID" value="KKN62617.1"/>
    <property type="molecule type" value="Genomic_DNA"/>
</dbReference>
<evidence type="ECO:0000256" key="11">
    <source>
        <dbReference type="SAM" id="MobiDB-lite"/>
    </source>
</evidence>
<dbReference type="InterPro" id="IPR043502">
    <property type="entry name" value="DNA/RNA_pol_sf"/>
</dbReference>
<reference evidence="14" key="1">
    <citation type="journal article" date="2015" name="Nature">
        <title>Complex archaea that bridge the gap between prokaryotes and eukaryotes.</title>
        <authorList>
            <person name="Spang A."/>
            <person name="Saw J.H."/>
            <person name="Jorgensen S.L."/>
            <person name="Zaremba-Niedzwiedzka K."/>
            <person name="Martijn J."/>
            <person name="Lind A.E."/>
            <person name="van Eijk R."/>
            <person name="Schleper C."/>
            <person name="Guy L."/>
            <person name="Ettema T.J."/>
        </authorList>
    </citation>
    <scope>NUCLEOTIDE SEQUENCE</scope>
</reference>
<dbReference type="InterPro" id="IPR005122">
    <property type="entry name" value="Uracil-DNA_glycosylase-like"/>
</dbReference>
<dbReference type="AlphaFoldDB" id="A0A0F9SJW0"/>
<evidence type="ECO:0000256" key="4">
    <source>
        <dbReference type="ARBA" id="ARBA00019403"/>
    </source>
</evidence>
<dbReference type="SUPFAM" id="SSF52141">
    <property type="entry name" value="Uracil-DNA glycosylase-like"/>
    <property type="match status" value="1"/>
</dbReference>
<gene>
    <name evidence="14" type="ORF">LCGC14_0510280</name>
</gene>
<dbReference type="SUPFAM" id="SSF56672">
    <property type="entry name" value="DNA/RNA polymerases"/>
    <property type="match status" value="1"/>
</dbReference>
<evidence type="ECO:0000313" key="14">
    <source>
        <dbReference type="EMBL" id="KKN62617.1"/>
    </source>
</evidence>
<dbReference type="GO" id="GO:0006261">
    <property type="term" value="P:DNA-templated DNA replication"/>
    <property type="evidence" value="ECO:0007669"/>
    <property type="project" value="InterPro"/>
</dbReference>
<dbReference type="InterPro" id="IPR001098">
    <property type="entry name" value="DNA-dir_DNA_pol_A_palm_dom"/>
</dbReference>
<comment type="caution">
    <text evidence="14">The sequence shown here is derived from an EMBL/GenBank/DDBJ whole genome shotgun (WGS) entry which is preliminary data.</text>
</comment>
<dbReference type="PROSITE" id="PS00447">
    <property type="entry name" value="DNA_POLYMERASE_A"/>
    <property type="match status" value="1"/>
</dbReference>
<dbReference type="SMART" id="SM00986">
    <property type="entry name" value="UDG"/>
    <property type="match status" value="1"/>
</dbReference>
<dbReference type="Gene3D" id="3.30.420.10">
    <property type="entry name" value="Ribonuclease H-like superfamily/Ribonuclease H"/>
    <property type="match status" value="1"/>
</dbReference>
<dbReference type="SMART" id="SM00482">
    <property type="entry name" value="POLAc"/>
    <property type="match status" value="1"/>
</dbReference>
<dbReference type="SMART" id="SM00987">
    <property type="entry name" value="UreE_C"/>
    <property type="match status" value="1"/>
</dbReference>
<dbReference type="Gene3D" id="1.20.1060.10">
    <property type="entry name" value="Taq DNA Polymerase, Chain T, domain 4"/>
    <property type="match status" value="1"/>
</dbReference>
<name>A0A0F9SJW0_9ZZZZ</name>
<dbReference type="Gene3D" id="3.40.470.10">
    <property type="entry name" value="Uracil-DNA glycosylase-like domain"/>
    <property type="match status" value="1"/>
</dbReference>
<comment type="similarity">
    <text evidence="2">Belongs to the DNA polymerase type-A family.</text>
</comment>
<evidence type="ECO:0000259" key="13">
    <source>
        <dbReference type="SMART" id="SM00986"/>
    </source>
</evidence>
<evidence type="ECO:0000256" key="8">
    <source>
        <dbReference type="ARBA" id="ARBA00022932"/>
    </source>
</evidence>
<dbReference type="InterPro" id="IPR036397">
    <property type="entry name" value="RNaseH_sf"/>
</dbReference>
<dbReference type="Pfam" id="PF03167">
    <property type="entry name" value="UDG"/>
    <property type="match status" value="1"/>
</dbReference>